<dbReference type="AlphaFoldDB" id="A0A922K6E2"/>
<feature type="transmembrane region" description="Helical" evidence="1">
    <location>
        <begin position="90"/>
        <end position="116"/>
    </location>
</feature>
<organism evidence="2 3">
    <name type="scientific">Carya illinoinensis</name>
    <name type="common">Pecan</name>
    <dbReference type="NCBI Taxonomy" id="32201"/>
    <lineage>
        <taxon>Eukaryota</taxon>
        <taxon>Viridiplantae</taxon>
        <taxon>Streptophyta</taxon>
        <taxon>Embryophyta</taxon>
        <taxon>Tracheophyta</taxon>
        <taxon>Spermatophyta</taxon>
        <taxon>Magnoliopsida</taxon>
        <taxon>eudicotyledons</taxon>
        <taxon>Gunneridae</taxon>
        <taxon>Pentapetalae</taxon>
        <taxon>rosids</taxon>
        <taxon>fabids</taxon>
        <taxon>Fagales</taxon>
        <taxon>Juglandaceae</taxon>
        <taxon>Carya</taxon>
    </lineage>
</organism>
<reference evidence="2" key="1">
    <citation type="submission" date="2021-01" db="EMBL/GenBank/DDBJ databases">
        <authorList>
            <person name="Lovell J.T."/>
            <person name="Bentley N."/>
            <person name="Bhattarai G."/>
            <person name="Jenkins J.W."/>
            <person name="Sreedasyam A."/>
            <person name="Alarcon Y."/>
            <person name="Bock C."/>
            <person name="Boston L."/>
            <person name="Carlson J."/>
            <person name="Cervantes K."/>
            <person name="Clermont K."/>
            <person name="Krom N."/>
            <person name="Kubenka K."/>
            <person name="Mamidi S."/>
            <person name="Mattison C."/>
            <person name="Monteros M."/>
            <person name="Pisani C."/>
            <person name="Plott C."/>
            <person name="Rajasekar S."/>
            <person name="Rhein H.S."/>
            <person name="Rohla C."/>
            <person name="Song M."/>
            <person name="Hilaire R.S."/>
            <person name="Shu S."/>
            <person name="Wells L."/>
            <person name="Wang X."/>
            <person name="Webber J."/>
            <person name="Heerema R.J."/>
            <person name="Klein P."/>
            <person name="Conner P."/>
            <person name="Grauke L."/>
            <person name="Grimwood J."/>
            <person name="Schmutz J."/>
            <person name="Randall J.J."/>
        </authorList>
    </citation>
    <scope>NUCLEOTIDE SEQUENCE</scope>
    <source>
        <tissue evidence="2">Leaf</tissue>
    </source>
</reference>
<sequence length="136" mass="15654">MKIFQQELAAADLLNVILVLSGKWVWRIARHVTQRKALVGREKLLRTWLAFFHCQPQIKQNIVITHGFECWSCRKMNLVRLLRGSTNENVALFFLPCVHLPAFTLLCVASTLYVLLAPSQRVIMSSSSLYSFVYTE</sequence>
<keyword evidence="1" id="KW-1133">Transmembrane helix</keyword>
<keyword evidence="1" id="KW-0472">Membrane</keyword>
<evidence type="ECO:0000256" key="1">
    <source>
        <dbReference type="SAM" id="Phobius"/>
    </source>
</evidence>
<protein>
    <submittedName>
        <fullName evidence="2">Uncharacterized protein</fullName>
    </submittedName>
</protein>
<proteinExistence type="predicted"/>
<keyword evidence="1" id="KW-0812">Transmembrane</keyword>
<dbReference type="EMBL" id="CM031825">
    <property type="protein sequence ID" value="KAG6732545.1"/>
    <property type="molecule type" value="Genomic_DNA"/>
</dbReference>
<name>A0A922K6E2_CARIL</name>
<evidence type="ECO:0000313" key="2">
    <source>
        <dbReference type="EMBL" id="KAG6732545.1"/>
    </source>
</evidence>
<comment type="caution">
    <text evidence="2">The sequence shown here is derived from an EMBL/GenBank/DDBJ whole genome shotgun (WGS) entry which is preliminary data.</text>
</comment>
<accession>A0A922K6E2</accession>
<dbReference type="Proteomes" id="UP000811246">
    <property type="component" value="Chromosome 1"/>
</dbReference>
<evidence type="ECO:0000313" key="3">
    <source>
        <dbReference type="Proteomes" id="UP000811246"/>
    </source>
</evidence>
<gene>
    <name evidence="2" type="ORF">I3842_01G183200</name>
</gene>